<keyword evidence="2" id="KW-1185">Reference proteome</keyword>
<dbReference type="EMBL" id="JAWWNJ010000153">
    <property type="protein sequence ID" value="KAK6981108.1"/>
    <property type="molecule type" value="Genomic_DNA"/>
</dbReference>
<evidence type="ECO:0008006" key="3">
    <source>
        <dbReference type="Google" id="ProtNLM"/>
    </source>
</evidence>
<organism evidence="1 2">
    <name type="scientific">Favolaschia claudopus</name>
    <dbReference type="NCBI Taxonomy" id="2862362"/>
    <lineage>
        <taxon>Eukaryota</taxon>
        <taxon>Fungi</taxon>
        <taxon>Dikarya</taxon>
        <taxon>Basidiomycota</taxon>
        <taxon>Agaricomycotina</taxon>
        <taxon>Agaricomycetes</taxon>
        <taxon>Agaricomycetidae</taxon>
        <taxon>Agaricales</taxon>
        <taxon>Marasmiineae</taxon>
        <taxon>Mycenaceae</taxon>
        <taxon>Favolaschia</taxon>
    </lineage>
</organism>
<accession>A0AAV9ZFL1</accession>
<protein>
    <recommendedName>
        <fullName evidence="3">F-box domain-containing protein</fullName>
    </recommendedName>
</protein>
<dbReference type="AlphaFoldDB" id="A0AAV9ZFL1"/>
<dbReference type="SUPFAM" id="SSF52047">
    <property type="entry name" value="RNI-like"/>
    <property type="match status" value="1"/>
</dbReference>
<dbReference type="InterPro" id="IPR032675">
    <property type="entry name" value="LRR_dom_sf"/>
</dbReference>
<proteinExistence type="predicted"/>
<evidence type="ECO:0000313" key="1">
    <source>
        <dbReference type="EMBL" id="KAK6981108.1"/>
    </source>
</evidence>
<dbReference type="Gene3D" id="3.80.10.10">
    <property type="entry name" value="Ribonuclease Inhibitor"/>
    <property type="match status" value="1"/>
</dbReference>
<dbReference type="Proteomes" id="UP001362999">
    <property type="component" value="Unassembled WGS sequence"/>
</dbReference>
<name>A0AAV9ZFL1_9AGAR</name>
<sequence length="437" mass="48348">MVSADSMNFDVLELIFGYLSGNDLTSIALVSRSFFAGVIPRLYSTLLFRLSHAKKYPSVTSPFVAVTAHPEFATFVRHIDIRSVPVVKTQYNSTFLIQCKRALDICPNIVSFRCSINALPPFISSLAQQKHRLRDLRIYANLTTEQSLKMVRISTIRSVTLDFPSWNILNLLPQWSARLRGSLTSLTLFMANELNETVLAAALAELPSLLGLHVVGCPKIHHPTLLPLLTHTPILESLSLTTGDGARTLPQPPPPLASLRHLAIDTRLSPSPLHAPSSSTLTSILTYINLSSPRLSSFVLRYPDRSEIVLPHAFIQQLISAHASASLTQLAFLNCVMDTSDSLSAICKACVNLECLDVYIPVRELSEFTFALAKSRTLRTLIDAGSNNRHALRPSLNQAGIRMMMRGKDSDAQGGLSIELERRPKHAAARHWFVPRE</sequence>
<comment type="caution">
    <text evidence="1">The sequence shown here is derived from an EMBL/GenBank/DDBJ whole genome shotgun (WGS) entry which is preliminary data.</text>
</comment>
<reference evidence="1 2" key="1">
    <citation type="journal article" date="2024" name="J Genomics">
        <title>Draft genome sequencing and assembly of Favolaschia claudopus CIRM-BRFM 2984 isolated from oak limbs.</title>
        <authorList>
            <person name="Navarro D."/>
            <person name="Drula E."/>
            <person name="Chaduli D."/>
            <person name="Cazenave R."/>
            <person name="Ahrendt S."/>
            <person name="Wang J."/>
            <person name="Lipzen A."/>
            <person name="Daum C."/>
            <person name="Barry K."/>
            <person name="Grigoriev I.V."/>
            <person name="Favel A."/>
            <person name="Rosso M.N."/>
            <person name="Martin F."/>
        </authorList>
    </citation>
    <scope>NUCLEOTIDE SEQUENCE [LARGE SCALE GENOMIC DNA]</scope>
    <source>
        <strain evidence="1 2">CIRM-BRFM 2984</strain>
    </source>
</reference>
<gene>
    <name evidence="1" type="ORF">R3P38DRAFT_3333886</name>
</gene>
<evidence type="ECO:0000313" key="2">
    <source>
        <dbReference type="Proteomes" id="UP001362999"/>
    </source>
</evidence>